<reference evidence="2" key="1">
    <citation type="journal article" date="2019" name="Int. J. Syst. Evol. Microbiol.">
        <title>The Global Catalogue of Microorganisms (GCM) 10K type strain sequencing project: providing services to taxonomists for standard genome sequencing and annotation.</title>
        <authorList>
            <consortium name="The Broad Institute Genomics Platform"/>
            <consortium name="The Broad Institute Genome Sequencing Center for Infectious Disease"/>
            <person name="Wu L."/>
            <person name="Ma J."/>
        </authorList>
    </citation>
    <scope>NUCLEOTIDE SEQUENCE [LARGE SCALE GENOMIC DNA]</scope>
    <source>
        <strain evidence="2">CGMCC 1.6375</strain>
    </source>
</reference>
<proteinExistence type="predicted"/>
<keyword evidence="2" id="KW-1185">Reference proteome</keyword>
<evidence type="ECO:0000313" key="2">
    <source>
        <dbReference type="Proteomes" id="UP000632339"/>
    </source>
</evidence>
<dbReference type="EMBL" id="BMLI01000002">
    <property type="protein sequence ID" value="GGN03699.1"/>
    <property type="molecule type" value="Genomic_DNA"/>
</dbReference>
<comment type="caution">
    <text evidence="1">The sequence shown here is derived from an EMBL/GenBank/DDBJ whole genome shotgun (WGS) entry which is preliminary data.</text>
</comment>
<organism evidence="1 2">
    <name type="scientific">Dyadobacter beijingensis</name>
    <dbReference type="NCBI Taxonomy" id="365489"/>
    <lineage>
        <taxon>Bacteria</taxon>
        <taxon>Pseudomonadati</taxon>
        <taxon>Bacteroidota</taxon>
        <taxon>Cytophagia</taxon>
        <taxon>Cytophagales</taxon>
        <taxon>Spirosomataceae</taxon>
        <taxon>Dyadobacter</taxon>
    </lineage>
</organism>
<name>A0ABQ2IBG9_9BACT</name>
<protein>
    <submittedName>
        <fullName evidence="1">Uncharacterized protein</fullName>
    </submittedName>
</protein>
<evidence type="ECO:0000313" key="1">
    <source>
        <dbReference type="EMBL" id="GGN03699.1"/>
    </source>
</evidence>
<accession>A0ABQ2IBG9</accession>
<dbReference type="Proteomes" id="UP000632339">
    <property type="component" value="Unassembled WGS sequence"/>
</dbReference>
<sequence length="69" mass="7866">MYTMAQGIFQLKEDAAQTVTIEKSQVQEIIPDADFRFSLIILKDGNKHFVCGTMEEVTQELENTATNQR</sequence>
<gene>
    <name evidence="1" type="ORF">GCM10010967_43150</name>
</gene>